<evidence type="ECO:0000313" key="12">
    <source>
        <dbReference type="Proteomes" id="UP001268864"/>
    </source>
</evidence>
<dbReference type="Gene3D" id="3.30.565.10">
    <property type="entry name" value="Histidine kinase-like ATPase, C-terminal domain"/>
    <property type="match status" value="1"/>
</dbReference>
<dbReference type="InterPro" id="IPR001789">
    <property type="entry name" value="Sig_transdc_resp-reg_receiver"/>
</dbReference>
<feature type="domain" description="PAS" evidence="10">
    <location>
        <begin position="147"/>
        <end position="216"/>
    </location>
</feature>
<dbReference type="SUPFAM" id="SSF55785">
    <property type="entry name" value="PYP-like sensor domain (PAS domain)"/>
    <property type="match status" value="1"/>
</dbReference>
<dbReference type="Pfam" id="PF00072">
    <property type="entry name" value="Response_reg"/>
    <property type="match status" value="1"/>
</dbReference>
<accession>A0ABU2FKB8</accession>
<dbReference type="CDD" id="cd00082">
    <property type="entry name" value="HisKA"/>
    <property type="match status" value="1"/>
</dbReference>
<dbReference type="InterPro" id="IPR004358">
    <property type="entry name" value="Sig_transdc_His_kin-like_C"/>
</dbReference>
<evidence type="ECO:0000259" key="10">
    <source>
        <dbReference type="PROSITE" id="PS50112"/>
    </source>
</evidence>
<gene>
    <name evidence="11" type="ORF">NDI86_01115</name>
</gene>
<dbReference type="InterPro" id="IPR011006">
    <property type="entry name" value="CheY-like_superfamily"/>
</dbReference>
<evidence type="ECO:0000256" key="2">
    <source>
        <dbReference type="ARBA" id="ARBA00012438"/>
    </source>
</evidence>
<evidence type="ECO:0000259" key="8">
    <source>
        <dbReference type="PROSITE" id="PS50109"/>
    </source>
</evidence>
<organism evidence="11 12">
    <name type="scientific">Haloarcula onubensis</name>
    <dbReference type="NCBI Taxonomy" id="2950539"/>
    <lineage>
        <taxon>Archaea</taxon>
        <taxon>Methanobacteriati</taxon>
        <taxon>Methanobacteriota</taxon>
        <taxon>Stenosarchaea group</taxon>
        <taxon>Halobacteria</taxon>
        <taxon>Halobacteriales</taxon>
        <taxon>Haloarculaceae</taxon>
        <taxon>Haloarcula</taxon>
    </lineage>
</organism>
<dbReference type="InterPro" id="IPR036890">
    <property type="entry name" value="HATPase_C_sf"/>
</dbReference>
<keyword evidence="12" id="KW-1185">Reference proteome</keyword>
<evidence type="ECO:0000256" key="3">
    <source>
        <dbReference type="ARBA" id="ARBA00022553"/>
    </source>
</evidence>
<dbReference type="PROSITE" id="PS50110">
    <property type="entry name" value="RESPONSE_REGULATORY"/>
    <property type="match status" value="1"/>
</dbReference>
<keyword evidence="5" id="KW-0418">Kinase</keyword>
<dbReference type="PROSITE" id="PS50112">
    <property type="entry name" value="PAS"/>
    <property type="match status" value="1"/>
</dbReference>
<dbReference type="InterPro" id="IPR050736">
    <property type="entry name" value="Sensor_HK_Regulatory"/>
</dbReference>
<dbReference type="CDD" id="cd00130">
    <property type="entry name" value="PAS"/>
    <property type="match status" value="1"/>
</dbReference>
<dbReference type="Gene3D" id="3.30.450.20">
    <property type="entry name" value="PAS domain"/>
    <property type="match status" value="1"/>
</dbReference>
<dbReference type="PANTHER" id="PTHR43711:SF1">
    <property type="entry name" value="HISTIDINE KINASE 1"/>
    <property type="match status" value="1"/>
</dbReference>
<dbReference type="InterPro" id="IPR000014">
    <property type="entry name" value="PAS"/>
</dbReference>
<evidence type="ECO:0000256" key="4">
    <source>
        <dbReference type="ARBA" id="ARBA00022679"/>
    </source>
</evidence>
<dbReference type="CDD" id="cd00075">
    <property type="entry name" value="HATPase"/>
    <property type="match status" value="1"/>
</dbReference>
<comment type="caution">
    <text evidence="11">The sequence shown here is derived from an EMBL/GenBank/DDBJ whole genome shotgun (WGS) entry which is preliminary data.</text>
</comment>
<dbReference type="Pfam" id="PF00512">
    <property type="entry name" value="HisKA"/>
    <property type="match status" value="1"/>
</dbReference>
<dbReference type="EC" id="2.7.13.3" evidence="2"/>
<dbReference type="Proteomes" id="UP001268864">
    <property type="component" value="Unassembled WGS sequence"/>
</dbReference>
<dbReference type="SMART" id="SM00387">
    <property type="entry name" value="HATPase_c"/>
    <property type="match status" value="1"/>
</dbReference>
<dbReference type="CDD" id="cd00156">
    <property type="entry name" value="REC"/>
    <property type="match status" value="1"/>
</dbReference>
<evidence type="ECO:0000256" key="1">
    <source>
        <dbReference type="ARBA" id="ARBA00000085"/>
    </source>
</evidence>
<dbReference type="Pfam" id="PF02518">
    <property type="entry name" value="HATPase_c"/>
    <property type="match status" value="1"/>
</dbReference>
<dbReference type="SUPFAM" id="SSF55874">
    <property type="entry name" value="ATPase domain of HSP90 chaperone/DNA topoisomerase II/histidine kinase"/>
    <property type="match status" value="1"/>
</dbReference>
<name>A0ABU2FKB8_9EURY</name>
<dbReference type="Gene3D" id="3.40.50.2300">
    <property type="match status" value="1"/>
</dbReference>
<keyword evidence="4" id="KW-0808">Transferase</keyword>
<dbReference type="RefSeq" id="WP_310898548.1">
    <property type="nucleotide sequence ID" value="NZ_JAMQOS010000001.1"/>
</dbReference>
<feature type="modified residue" description="4-aspartylphosphate" evidence="7">
    <location>
        <position position="68"/>
    </location>
</feature>
<dbReference type="PROSITE" id="PS50109">
    <property type="entry name" value="HIS_KIN"/>
    <property type="match status" value="1"/>
</dbReference>
<evidence type="ECO:0000313" key="11">
    <source>
        <dbReference type="EMBL" id="MDS0280702.1"/>
    </source>
</evidence>
<dbReference type="NCBIfam" id="TIGR00229">
    <property type="entry name" value="sensory_box"/>
    <property type="match status" value="1"/>
</dbReference>
<feature type="domain" description="Response regulatory" evidence="9">
    <location>
        <begin position="17"/>
        <end position="133"/>
    </location>
</feature>
<reference evidence="11 12" key="1">
    <citation type="submission" date="2022-06" db="EMBL/GenBank/DDBJ databases">
        <title>Halomicroarcula sp. a new haloarchaeum isolate from saline soil.</title>
        <authorList>
            <person name="Strakova D."/>
            <person name="Galisteo C."/>
            <person name="Sanchez-Porro C."/>
            <person name="Ventosa A."/>
        </authorList>
    </citation>
    <scope>NUCLEOTIDE SEQUENCE [LARGE SCALE GENOMIC DNA]</scope>
    <source>
        <strain evidence="11 12">S3CR25-11</strain>
    </source>
</reference>
<evidence type="ECO:0000259" key="9">
    <source>
        <dbReference type="PROSITE" id="PS50110"/>
    </source>
</evidence>
<dbReference type="PANTHER" id="PTHR43711">
    <property type="entry name" value="TWO-COMPONENT HISTIDINE KINASE"/>
    <property type="match status" value="1"/>
</dbReference>
<dbReference type="SUPFAM" id="SSF47384">
    <property type="entry name" value="Homodimeric domain of signal transducing histidine kinase"/>
    <property type="match status" value="1"/>
</dbReference>
<keyword evidence="3 7" id="KW-0597">Phosphoprotein</keyword>
<dbReference type="EMBL" id="JAMQOS010000001">
    <property type="protein sequence ID" value="MDS0280702.1"/>
    <property type="molecule type" value="Genomic_DNA"/>
</dbReference>
<dbReference type="InterPro" id="IPR036097">
    <property type="entry name" value="HisK_dim/P_sf"/>
</dbReference>
<dbReference type="Gene3D" id="1.10.287.130">
    <property type="match status" value="1"/>
</dbReference>
<dbReference type="InterPro" id="IPR013656">
    <property type="entry name" value="PAS_4"/>
</dbReference>
<sequence length="460" mass="52172">MTTFHMEADTQQKQDISVLHVDDREAQCDLLSTYLEKLAEEISVTTTTDPTTVLERVERDRVDCIVCDYQMPEMDGIEVLRSVRDHYPNLPFFLFTGKGSEDVASEAVDAGVTSYVQKGGNEVYEQLVNRITSAMERLESERLAQVTHERLLSLYEQTDGFYILDEEFAIRYWNNRISERVGLARADVLGRHFWDVFPEARDTAVYGHFTRAMNERTPVEFDIKYEPHDYWAEVRVYPVEPGLFVHSRDITEEKDNQTELERRNKILQSFAHTVSHDLRNPLTIAEGNLRLAQETGDFEHLEEVAQAHNRMRNLIDELLRLSRGGELNVESVSVSSAAQNAWKTVTSDDVELILDGDMTVEADTGQLQRLFENLFWNAIDHGEASTIRVGPVDGRGFYIEDDGVGIPVEDRERVFESGYTTADTGSGYGLSIVGGIVELHEWAVSVTDSSDGGARFEIVV</sequence>
<feature type="domain" description="Histidine kinase" evidence="8">
    <location>
        <begin position="273"/>
        <end position="460"/>
    </location>
</feature>
<evidence type="ECO:0000256" key="6">
    <source>
        <dbReference type="ARBA" id="ARBA00023012"/>
    </source>
</evidence>
<proteinExistence type="predicted"/>
<comment type="catalytic activity">
    <reaction evidence="1">
        <text>ATP + protein L-histidine = ADP + protein N-phospho-L-histidine.</text>
        <dbReference type="EC" id="2.7.13.3"/>
    </reaction>
</comment>
<dbReference type="InterPro" id="IPR003594">
    <property type="entry name" value="HATPase_dom"/>
</dbReference>
<dbReference type="SMART" id="SM00448">
    <property type="entry name" value="REC"/>
    <property type="match status" value="1"/>
</dbReference>
<dbReference type="PRINTS" id="PR00344">
    <property type="entry name" value="BCTRLSENSOR"/>
</dbReference>
<dbReference type="SMART" id="SM00388">
    <property type="entry name" value="HisKA"/>
    <property type="match status" value="1"/>
</dbReference>
<keyword evidence="6" id="KW-0902">Two-component regulatory system</keyword>
<dbReference type="InterPro" id="IPR005467">
    <property type="entry name" value="His_kinase_dom"/>
</dbReference>
<dbReference type="SMART" id="SM00091">
    <property type="entry name" value="PAS"/>
    <property type="match status" value="1"/>
</dbReference>
<evidence type="ECO:0000256" key="5">
    <source>
        <dbReference type="ARBA" id="ARBA00022777"/>
    </source>
</evidence>
<protein>
    <recommendedName>
        <fullName evidence="2">histidine kinase</fullName>
        <ecNumber evidence="2">2.7.13.3</ecNumber>
    </recommendedName>
</protein>
<dbReference type="InterPro" id="IPR035965">
    <property type="entry name" value="PAS-like_dom_sf"/>
</dbReference>
<evidence type="ECO:0000256" key="7">
    <source>
        <dbReference type="PROSITE-ProRule" id="PRU00169"/>
    </source>
</evidence>
<dbReference type="InterPro" id="IPR003661">
    <property type="entry name" value="HisK_dim/P_dom"/>
</dbReference>
<dbReference type="Pfam" id="PF08448">
    <property type="entry name" value="PAS_4"/>
    <property type="match status" value="1"/>
</dbReference>
<dbReference type="SUPFAM" id="SSF52172">
    <property type="entry name" value="CheY-like"/>
    <property type="match status" value="1"/>
</dbReference>